<sequence length="335" mass="36211">MSGENSCDEVSKKRSALGDVTNLVGKRGLSEISGGDFEDRKKGKSVKQVCLEVENVGKKESLAEGGVNKDRGKEVLDCLGVCPGADEPNSKFISEVPKLLKNDFLHGGVEDINRNVADVSRESCVSGIPKPTSPAVLDSVDVGGDPAKDEGVGSQGEQSTTVFEQFDTDVDENELGDENLDSGKSESVDYLRFPESQESRSCGLERCVGFKGDGLSDSPVGIDLIKACTCSFCTKAAYIWSDLHYQDIKGRLAALKKSQKEANILAERSTKIRAANIHGQETPDVSELQSSLRGQWRSLFAHMEEIFGQESSQLVSSTLELALITLPAFAQIIKW</sequence>
<dbReference type="EMBL" id="LNRQ01000004">
    <property type="protein sequence ID" value="KZM98402.1"/>
    <property type="molecule type" value="Genomic_DNA"/>
</dbReference>
<dbReference type="PANTHER" id="PTHR33924:SF1">
    <property type="entry name" value="DNA-DIRECTED RNA POLYMERASE SUBUNIT BETA"/>
    <property type="match status" value="1"/>
</dbReference>
<name>A0A162AAH6_DAUCS</name>
<dbReference type="STRING" id="79200.A0A162AAH6"/>
<protein>
    <recommendedName>
        <fullName evidence="3">DNA-directed RNA polymerase</fullName>
    </recommendedName>
</protein>
<organism evidence="2">
    <name type="scientific">Daucus carota subsp. sativus</name>
    <name type="common">Carrot</name>
    <dbReference type="NCBI Taxonomy" id="79200"/>
    <lineage>
        <taxon>Eukaryota</taxon>
        <taxon>Viridiplantae</taxon>
        <taxon>Streptophyta</taxon>
        <taxon>Embryophyta</taxon>
        <taxon>Tracheophyta</taxon>
        <taxon>Spermatophyta</taxon>
        <taxon>Magnoliopsida</taxon>
        <taxon>eudicotyledons</taxon>
        <taxon>Gunneridae</taxon>
        <taxon>Pentapetalae</taxon>
        <taxon>asterids</taxon>
        <taxon>campanulids</taxon>
        <taxon>Apiales</taxon>
        <taxon>Apiaceae</taxon>
        <taxon>Apioideae</taxon>
        <taxon>Scandiceae</taxon>
        <taxon>Daucinae</taxon>
        <taxon>Daucus</taxon>
        <taxon>Daucus sect. Daucus</taxon>
    </lineage>
</organism>
<dbReference type="OMA" id="SCGLERC"/>
<reference evidence="2" key="1">
    <citation type="journal article" date="2016" name="Nat. Genet.">
        <title>A high-quality carrot genome assembly provides new insights into carotenoid accumulation and asterid genome evolution.</title>
        <authorList>
            <person name="Iorizzo M."/>
            <person name="Ellison S."/>
            <person name="Senalik D."/>
            <person name="Zeng P."/>
            <person name="Satapoomin P."/>
            <person name="Huang J."/>
            <person name="Bowman M."/>
            <person name="Iovene M."/>
            <person name="Sanseverino W."/>
            <person name="Cavagnaro P."/>
            <person name="Yildiz M."/>
            <person name="Macko-Podgorni A."/>
            <person name="Moranska E."/>
            <person name="Grzebelus E."/>
            <person name="Grzebelus D."/>
            <person name="Ashrafi H."/>
            <person name="Zheng Z."/>
            <person name="Cheng S."/>
            <person name="Spooner D."/>
            <person name="Van Deynze A."/>
            <person name="Simon P."/>
        </authorList>
    </citation>
    <scope>NUCLEOTIDE SEQUENCE [LARGE SCALE GENOMIC DNA]</scope>
    <source>
        <tissue evidence="2">Leaf</tissue>
    </source>
</reference>
<evidence type="ECO:0008006" key="3">
    <source>
        <dbReference type="Google" id="ProtNLM"/>
    </source>
</evidence>
<dbReference type="Gramene" id="KZM98402">
    <property type="protein sequence ID" value="KZM98402"/>
    <property type="gene ID" value="DCAR_014236"/>
</dbReference>
<proteinExistence type="predicted"/>
<comment type="caution">
    <text evidence="2">The sequence shown here is derived from an EMBL/GenBank/DDBJ whole genome shotgun (WGS) entry which is preliminary data.</text>
</comment>
<dbReference type="PANTHER" id="PTHR33924">
    <property type="entry name" value="CATION-TRANSPORTING ATPASE"/>
    <property type="match status" value="1"/>
</dbReference>
<feature type="region of interest" description="Disordered" evidence="1">
    <location>
        <begin position="125"/>
        <end position="159"/>
    </location>
</feature>
<gene>
    <name evidence="2" type="ORF">DCAR_014236</name>
</gene>
<dbReference type="AlphaFoldDB" id="A0A162AAH6"/>
<evidence type="ECO:0000313" key="2">
    <source>
        <dbReference type="EMBL" id="KZM98402.1"/>
    </source>
</evidence>
<evidence type="ECO:0000256" key="1">
    <source>
        <dbReference type="SAM" id="MobiDB-lite"/>
    </source>
</evidence>
<accession>A0A162AAH6</accession>